<organism evidence="2 3">
    <name type="scientific">Acinetobacter chengduensis</name>
    <dbReference type="NCBI Taxonomy" id="2420890"/>
    <lineage>
        <taxon>Bacteria</taxon>
        <taxon>Pseudomonadati</taxon>
        <taxon>Pseudomonadota</taxon>
        <taxon>Gammaproteobacteria</taxon>
        <taxon>Moraxellales</taxon>
        <taxon>Moraxellaceae</taxon>
        <taxon>Acinetobacter</taxon>
    </lineage>
</organism>
<keyword evidence="3" id="KW-1185">Reference proteome</keyword>
<dbReference type="Pfam" id="PF04170">
    <property type="entry name" value="NlpE"/>
    <property type="match status" value="1"/>
</dbReference>
<protein>
    <recommendedName>
        <fullName evidence="4">NlpE N-terminal domain-containing protein</fullName>
    </recommendedName>
</protein>
<evidence type="ECO:0000256" key="1">
    <source>
        <dbReference type="SAM" id="Phobius"/>
    </source>
</evidence>
<keyword evidence="1" id="KW-0472">Membrane</keyword>
<keyword evidence="1" id="KW-0812">Transmembrane</keyword>
<evidence type="ECO:0008006" key="4">
    <source>
        <dbReference type="Google" id="ProtNLM"/>
    </source>
</evidence>
<dbReference type="EMBL" id="RCHC01000012">
    <property type="protein sequence ID" value="RLL20661.1"/>
    <property type="molecule type" value="Genomic_DNA"/>
</dbReference>
<accession>A0ABX9TUP5</accession>
<dbReference type="Proteomes" id="UP000280271">
    <property type="component" value="Unassembled WGS sequence"/>
</dbReference>
<comment type="caution">
    <text evidence="2">The sequence shown here is derived from an EMBL/GenBank/DDBJ whole genome shotgun (WGS) entry which is preliminary data.</text>
</comment>
<evidence type="ECO:0000313" key="3">
    <source>
        <dbReference type="Proteomes" id="UP000280271"/>
    </source>
</evidence>
<sequence>MFLQDYIIFAGTLLMVCLIMSAIRLLPLIAISGASAVLTGCQDTEHGTKSIDQNTVQESVQPKPVWAGSYQGHTPCLSCSALCEECEGMSVKLTLKEDMQYELQRISMSGNDISETLTGRMLFKDEAKTQLELVGVSKRNLLLVNVAKHEVEIRMDQSAKAYASQQDFLMGAV</sequence>
<proteinExistence type="predicted"/>
<gene>
    <name evidence="2" type="ORF">D9K81_11715</name>
</gene>
<dbReference type="InterPro" id="IPR007298">
    <property type="entry name" value="Cu-R_lipoprotein_NlpE"/>
</dbReference>
<keyword evidence="1" id="KW-1133">Transmembrane helix</keyword>
<reference evidence="2 3" key="1">
    <citation type="submission" date="2018-09" db="EMBL/GenBank/DDBJ databases">
        <title>The draft genome of Acinetobacter sp. strains.</title>
        <authorList>
            <person name="Qin J."/>
            <person name="Feng Y."/>
            <person name="Zong Z."/>
        </authorList>
    </citation>
    <scope>NUCLEOTIDE SEQUENCE [LARGE SCALE GENOMIC DNA]</scope>
    <source>
        <strain evidence="2 3">WCHAc060005</strain>
    </source>
</reference>
<feature type="transmembrane region" description="Helical" evidence="1">
    <location>
        <begin position="6"/>
        <end position="26"/>
    </location>
</feature>
<name>A0ABX9TUP5_9GAMM</name>
<evidence type="ECO:0000313" key="2">
    <source>
        <dbReference type="EMBL" id="RLL20661.1"/>
    </source>
</evidence>
<dbReference type="Gene3D" id="2.40.128.640">
    <property type="match status" value="1"/>
</dbReference>